<reference evidence="2" key="1">
    <citation type="journal article" date="2019" name="Int. J. Syst. Evol. Microbiol.">
        <title>The Global Catalogue of Microorganisms (GCM) 10K type strain sequencing project: providing services to taxonomists for standard genome sequencing and annotation.</title>
        <authorList>
            <consortium name="The Broad Institute Genomics Platform"/>
            <consortium name="The Broad Institute Genome Sequencing Center for Infectious Disease"/>
            <person name="Wu L."/>
            <person name="Ma J."/>
        </authorList>
    </citation>
    <scope>NUCLEOTIDE SEQUENCE [LARGE SCALE GENOMIC DNA]</scope>
    <source>
        <strain evidence="2">CGMCC 1.12859</strain>
    </source>
</reference>
<sequence>MSDGGLSDEDSALVRDFVDVPPGLSVDRTDVQRARLAQSVGGRFRKVAPGLYEIVTHAADRADA</sequence>
<dbReference type="RefSeq" id="WP_345704198.1">
    <property type="nucleotide sequence ID" value="NZ_BAABKV010000001.1"/>
</dbReference>
<keyword evidence="2" id="KW-1185">Reference proteome</keyword>
<evidence type="ECO:0000313" key="1">
    <source>
        <dbReference type="EMBL" id="MFC7181146.1"/>
    </source>
</evidence>
<protein>
    <submittedName>
        <fullName evidence="1">Uncharacterized protein</fullName>
    </submittedName>
</protein>
<gene>
    <name evidence="1" type="ORF">ACFQMG_16430</name>
</gene>
<proteinExistence type="predicted"/>
<dbReference type="EMBL" id="JBHTAJ010000028">
    <property type="protein sequence ID" value="MFC7181146.1"/>
    <property type="molecule type" value="Genomic_DNA"/>
</dbReference>
<evidence type="ECO:0000313" key="2">
    <source>
        <dbReference type="Proteomes" id="UP001596435"/>
    </source>
</evidence>
<name>A0ABW2FV75_9ACTN</name>
<comment type="caution">
    <text evidence="1">The sequence shown here is derived from an EMBL/GenBank/DDBJ whole genome shotgun (WGS) entry which is preliminary data.</text>
</comment>
<dbReference type="Proteomes" id="UP001596435">
    <property type="component" value="Unassembled WGS sequence"/>
</dbReference>
<accession>A0ABW2FV75</accession>
<organism evidence="1 2">
    <name type="scientific">Kitasatospora paranensis</name>
    <dbReference type="NCBI Taxonomy" id="258053"/>
    <lineage>
        <taxon>Bacteria</taxon>
        <taxon>Bacillati</taxon>
        <taxon>Actinomycetota</taxon>
        <taxon>Actinomycetes</taxon>
        <taxon>Kitasatosporales</taxon>
        <taxon>Streptomycetaceae</taxon>
        <taxon>Kitasatospora</taxon>
    </lineage>
</organism>